<evidence type="ECO:0000256" key="2">
    <source>
        <dbReference type="ARBA" id="ARBA00023125"/>
    </source>
</evidence>
<dbReference type="SMART" id="SM00470">
    <property type="entry name" value="ParB"/>
    <property type="match status" value="1"/>
</dbReference>
<dbReference type="SUPFAM" id="SSF109709">
    <property type="entry name" value="KorB DNA-binding domain-like"/>
    <property type="match status" value="1"/>
</dbReference>
<accession>A0A433VGB8</accession>
<dbReference type="GO" id="GO:0005694">
    <property type="term" value="C:chromosome"/>
    <property type="evidence" value="ECO:0007669"/>
    <property type="project" value="TreeGrafter"/>
</dbReference>
<keyword evidence="5" id="KW-1185">Reference proteome</keyword>
<dbReference type="PANTHER" id="PTHR33375:SF7">
    <property type="entry name" value="CHROMOSOME 2-PARTITIONING PROTEIN PARB-RELATED"/>
    <property type="match status" value="1"/>
</dbReference>
<gene>
    <name evidence="4" type="ORF">DSM106972_039580</name>
</gene>
<evidence type="ECO:0000256" key="1">
    <source>
        <dbReference type="ARBA" id="ARBA00006295"/>
    </source>
</evidence>
<dbReference type="Gene3D" id="1.10.10.2830">
    <property type="match status" value="1"/>
</dbReference>
<comment type="caution">
    <text evidence="4">The sequence shown here is derived from an EMBL/GenBank/DDBJ whole genome shotgun (WGS) entry which is preliminary data.</text>
</comment>
<dbReference type="GO" id="GO:0007059">
    <property type="term" value="P:chromosome segregation"/>
    <property type="evidence" value="ECO:0007669"/>
    <property type="project" value="TreeGrafter"/>
</dbReference>
<dbReference type="AlphaFoldDB" id="A0A433VGB8"/>
<dbReference type="GO" id="GO:0003677">
    <property type="term" value="F:DNA binding"/>
    <property type="evidence" value="ECO:0007669"/>
    <property type="project" value="UniProtKB-KW"/>
</dbReference>
<dbReference type="EMBL" id="RSCL01000009">
    <property type="protein sequence ID" value="RUT05137.1"/>
    <property type="molecule type" value="Genomic_DNA"/>
</dbReference>
<feature type="domain" description="ParB-like N-terminal" evidence="3">
    <location>
        <begin position="37"/>
        <end position="127"/>
    </location>
</feature>
<evidence type="ECO:0000313" key="5">
    <source>
        <dbReference type="Proteomes" id="UP000271624"/>
    </source>
</evidence>
<dbReference type="Pfam" id="PF02195">
    <property type="entry name" value="ParB_N"/>
    <property type="match status" value="1"/>
</dbReference>
<dbReference type="CDD" id="cd16393">
    <property type="entry name" value="SPO0J_N"/>
    <property type="match status" value="1"/>
</dbReference>
<protein>
    <submittedName>
        <fullName evidence="4">Chromosome partitioning protein ParB</fullName>
    </submittedName>
</protein>
<evidence type="ECO:0000259" key="3">
    <source>
        <dbReference type="SMART" id="SM00470"/>
    </source>
</evidence>
<reference evidence="4" key="2">
    <citation type="journal article" date="2019" name="Genome Biol. Evol.">
        <title>Day and night: Metabolic profiles and evolutionary relationships of six axenic non-marine cyanobacteria.</title>
        <authorList>
            <person name="Will S.E."/>
            <person name="Henke P."/>
            <person name="Boedeker C."/>
            <person name="Huang S."/>
            <person name="Brinkmann H."/>
            <person name="Rohde M."/>
            <person name="Jarek M."/>
            <person name="Friedl T."/>
            <person name="Seufert S."/>
            <person name="Schumacher M."/>
            <person name="Overmann J."/>
            <person name="Neumann-Schaal M."/>
            <person name="Petersen J."/>
        </authorList>
    </citation>
    <scope>NUCLEOTIDE SEQUENCE [LARGE SCALE GENOMIC DNA]</scope>
    <source>
        <strain evidence="4">PCC 7102</strain>
    </source>
</reference>
<dbReference type="FunFam" id="3.90.1530.30:FF:000001">
    <property type="entry name" value="Chromosome partitioning protein ParB"/>
    <property type="match status" value="1"/>
</dbReference>
<dbReference type="InterPro" id="IPR036086">
    <property type="entry name" value="ParB/Sulfiredoxin_sf"/>
</dbReference>
<dbReference type="PANTHER" id="PTHR33375">
    <property type="entry name" value="CHROMOSOME-PARTITIONING PROTEIN PARB-RELATED"/>
    <property type="match status" value="1"/>
</dbReference>
<keyword evidence="2" id="KW-0238">DNA-binding</keyword>
<comment type="similarity">
    <text evidence="1">Belongs to the ParB family.</text>
</comment>
<dbReference type="InterPro" id="IPR041468">
    <property type="entry name" value="HTH_ParB/Spo0J"/>
</dbReference>
<dbReference type="Proteomes" id="UP000271624">
    <property type="component" value="Unassembled WGS sequence"/>
</dbReference>
<dbReference type="InterPro" id="IPR004437">
    <property type="entry name" value="ParB/RepB/Spo0J"/>
</dbReference>
<dbReference type="Pfam" id="PF17762">
    <property type="entry name" value="HTH_ParB"/>
    <property type="match status" value="1"/>
</dbReference>
<dbReference type="OrthoDB" id="9802051at2"/>
<organism evidence="4 5">
    <name type="scientific">Dulcicalothrix desertica PCC 7102</name>
    <dbReference type="NCBI Taxonomy" id="232991"/>
    <lineage>
        <taxon>Bacteria</taxon>
        <taxon>Bacillati</taxon>
        <taxon>Cyanobacteriota</taxon>
        <taxon>Cyanophyceae</taxon>
        <taxon>Nostocales</taxon>
        <taxon>Calotrichaceae</taxon>
        <taxon>Dulcicalothrix</taxon>
    </lineage>
</organism>
<name>A0A433VGB8_9CYAN</name>
<dbReference type="SUPFAM" id="SSF110849">
    <property type="entry name" value="ParB/Sulfiredoxin"/>
    <property type="match status" value="1"/>
</dbReference>
<dbReference type="InterPro" id="IPR050336">
    <property type="entry name" value="Chromosome_partition/occlusion"/>
</dbReference>
<dbReference type="RefSeq" id="WP_127082386.1">
    <property type="nucleotide sequence ID" value="NZ_RSCL01000009.1"/>
</dbReference>
<dbReference type="InterPro" id="IPR003115">
    <property type="entry name" value="ParB_N"/>
</dbReference>
<evidence type="ECO:0000313" key="4">
    <source>
        <dbReference type="EMBL" id="RUT05137.1"/>
    </source>
</evidence>
<proteinExistence type="inferred from homology"/>
<reference evidence="4" key="1">
    <citation type="submission" date="2018-12" db="EMBL/GenBank/DDBJ databases">
        <authorList>
            <person name="Will S."/>
            <person name="Neumann-Schaal M."/>
            <person name="Henke P."/>
        </authorList>
    </citation>
    <scope>NUCLEOTIDE SEQUENCE</scope>
    <source>
        <strain evidence="4">PCC 7102</strain>
    </source>
</reference>
<sequence length="319" mass="36289">MKTKKELPYTSQLKGVAALLSNQSGAYDNEVQEIRTNSIPISLINLPPSQPRHYFDEQKLYELARSIEKFGVLEPLLVRPVANNRYELISGERRLRASKIAELTEVPVNILDLDDYTTAQVRLVENLQREDLNPVEEASAIISLLAIQLHKQESEITSHFYRMRNACDRGDDSQKENVFSQPESIAIQELFKTLGRLTWESFIKVRLPLLNLPDDVLKILSSGKLEYTKALAISRIKDPKQQASLLEKAVAEDLSLSAIKNLIRELSAPATGNNETATLKERYKTLSSQFLKAKLWDNPKKRKQLEKMLATIETMLNED</sequence>
<dbReference type="NCBIfam" id="TIGR00180">
    <property type="entry name" value="parB_part"/>
    <property type="match status" value="1"/>
</dbReference>
<dbReference type="Gene3D" id="3.90.1530.30">
    <property type="match status" value="1"/>
</dbReference>